<name>A0A1H0HVI3_9BACI</name>
<dbReference type="InterPro" id="IPR011766">
    <property type="entry name" value="TPP_enzyme_TPP-bd"/>
</dbReference>
<dbReference type="STRING" id="745820.SAMN04488053_10961"/>
<feature type="domain" description="Thiamine pyrophosphate enzyme central" evidence="4">
    <location>
        <begin position="190"/>
        <end position="327"/>
    </location>
</feature>
<evidence type="ECO:0000313" key="8">
    <source>
        <dbReference type="Proteomes" id="UP000198778"/>
    </source>
</evidence>
<keyword evidence="8" id="KW-1185">Reference proteome</keyword>
<dbReference type="GO" id="GO:0003984">
    <property type="term" value="F:acetolactate synthase activity"/>
    <property type="evidence" value="ECO:0007669"/>
    <property type="project" value="TreeGrafter"/>
</dbReference>
<dbReference type="OrthoDB" id="4494979at2"/>
<dbReference type="InterPro" id="IPR000399">
    <property type="entry name" value="TPP-bd_CS"/>
</dbReference>
<comment type="similarity">
    <text evidence="1 3">Belongs to the TPP enzyme family.</text>
</comment>
<dbReference type="PROSITE" id="PS00187">
    <property type="entry name" value="TPP_ENZYMES"/>
    <property type="match status" value="1"/>
</dbReference>
<accession>A0A1H0HVI3</accession>
<reference evidence="8" key="1">
    <citation type="submission" date="2016-10" db="EMBL/GenBank/DDBJ databases">
        <authorList>
            <person name="Varghese N."/>
            <person name="Submissions S."/>
        </authorList>
    </citation>
    <scope>NUCLEOTIDE SEQUENCE [LARGE SCALE GENOMIC DNA]</scope>
    <source>
        <strain evidence="8">CGMCC 1.10369</strain>
    </source>
</reference>
<dbReference type="CDD" id="cd07035">
    <property type="entry name" value="TPP_PYR_POX_like"/>
    <property type="match status" value="1"/>
</dbReference>
<feature type="domain" description="Thiamine pyrophosphate enzyme TPP-binding" evidence="5">
    <location>
        <begin position="380"/>
        <end position="524"/>
    </location>
</feature>
<feature type="domain" description="Thiamine pyrophosphate enzyme N-terminal TPP-binding" evidence="6">
    <location>
        <begin position="4"/>
        <end position="106"/>
    </location>
</feature>
<dbReference type="InterPro" id="IPR029035">
    <property type="entry name" value="DHS-like_NAD/FAD-binding_dom"/>
</dbReference>
<dbReference type="RefSeq" id="WP_090843429.1">
    <property type="nucleotide sequence ID" value="NZ_FNIL01000009.1"/>
</dbReference>
<evidence type="ECO:0000259" key="6">
    <source>
        <dbReference type="Pfam" id="PF02776"/>
    </source>
</evidence>
<proteinExistence type="inferred from homology"/>
<dbReference type="InterPro" id="IPR045229">
    <property type="entry name" value="TPP_enz"/>
</dbReference>
<dbReference type="GO" id="GO:0030976">
    <property type="term" value="F:thiamine pyrophosphate binding"/>
    <property type="evidence" value="ECO:0007669"/>
    <property type="project" value="InterPro"/>
</dbReference>
<evidence type="ECO:0000313" key="7">
    <source>
        <dbReference type="EMBL" id="SDO23195.1"/>
    </source>
</evidence>
<dbReference type="GO" id="GO:0005948">
    <property type="term" value="C:acetolactate synthase complex"/>
    <property type="evidence" value="ECO:0007669"/>
    <property type="project" value="TreeGrafter"/>
</dbReference>
<evidence type="ECO:0000256" key="2">
    <source>
        <dbReference type="ARBA" id="ARBA00023052"/>
    </source>
</evidence>
<dbReference type="PANTHER" id="PTHR18968:SF167">
    <property type="entry name" value="ACETOLACTATE SYNTHASE LARGE SUBUNIT ILVB2-RELATED"/>
    <property type="match status" value="1"/>
</dbReference>
<dbReference type="SUPFAM" id="SSF52518">
    <property type="entry name" value="Thiamin diphosphate-binding fold (THDP-binding)"/>
    <property type="match status" value="2"/>
</dbReference>
<evidence type="ECO:0000259" key="5">
    <source>
        <dbReference type="Pfam" id="PF02775"/>
    </source>
</evidence>
<organism evidence="7 8">
    <name type="scientific">Alkalicoccus daliensis</name>
    <dbReference type="NCBI Taxonomy" id="745820"/>
    <lineage>
        <taxon>Bacteria</taxon>
        <taxon>Bacillati</taxon>
        <taxon>Bacillota</taxon>
        <taxon>Bacilli</taxon>
        <taxon>Bacillales</taxon>
        <taxon>Bacillaceae</taxon>
        <taxon>Alkalicoccus</taxon>
    </lineage>
</organism>
<dbReference type="Proteomes" id="UP000198778">
    <property type="component" value="Unassembled WGS sequence"/>
</dbReference>
<dbReference type="InterPro" id="IPR012001">
    <property type="entry name" value="Thiamin_PyroP_enz_TPP-bd_dom"/>
</dbReference>
<evidence type="ECO:0000259" key="4">
    <source>
        <dbReference type="Pfam" id="PF00205"/>
    </source>
</evidence>
<dbReference type="GO" id="GO:0000287">
    <property type="term" value="F:magnesium ion binding"/>
    <property type="evidence" value="ECO:0007669"/>
    <property type="project" value="InterPro"/>
</dbReference>
<dbReference type="GO" id="GO:0009097">
    <property type="term" value="P:isoleucine biosynthetic process"/>
    <property type="evidence" value="ECO:0007669"/>
    <property type="project" value="TreeGrafter"/>
</dbReference>
<dbReference type="EMBL" id="FNIL01000009">
    <property type="protein sequence ID" value="SDO23195.1"/>
    <property type="molecule type" value="Genomic_DNA"/>
</dbReference>
<dbReference type="GO" id="GO:0009099">
    <property type="term" value="P:L-valine biosynthetic process"/>
    <property type="evidence" value="ECO:0007669"/>
    <property type="project" value="TreeGrafter"/>
</dbReference>
<sequence length="539" mass="57289">MEKIAVLLAKQLSHWGVNHIFGIPGKPVVPLILAAEDQGISFVLSKHEGGAGYEAAGYAMLSRNISVAVGTSGPGATNLLTAAAQAKASHLPVLFITGHPSITALGKPLGQDSTSFGTDTAAMFSSVTKFSTRIDRADNVESILAHAVRTAFSDVKGPVHLSIPADVLMEEARPFQLALPEVEALLSPNLKKVYSLLKEARRPMLLLGKGVHSAHAYEEITAFAEIWNIPAATTPGGKGTFMSSHPLSLGAYGLGGTDTAHTYVEEGVDTLIVFGSKLSDMSTAGWKPEHFPEQIIHFDADITFIGKSMNVPVLPVLGDLRANLRELLKMGGSEKERKEISIDLFEKPAAANSKYMSAAAAMKVINTSLPPETILFGDDGSHTFYAIKYYQTKRYGGFYFDDVFGAMGHGIGYAVGAKLASPEETIVCLTGDGCMFMHGSEVATAVEAGAAVLFLVLNNQALDMVDKGMKVNIGRAVGTKYNVPLQAAAFAASLGADALTVSTLEELQNALQDIFPLTKPLVVEMLVDPDEIPPTMRRG</sequence>
<evidence type="ECO:0000256" key="1">
    <source>
        <dbReference type="ARBA" id="ARBA00007812"/>
    </source>
</evidence>
<dbReference type="SUPFAM" id="SSF52467">
    <property type="entry name" value="DHS-like NAD/FAD-binding domain"/>
    <property type="match status" value="1"/>
</dbReference>
<dbReference type="InterPro" id="IPR012000">
    <property type="entry name" value="Thiamin_PyroP_enz_cen_dom"/>
</dbReference>
<dbReference type="GO" id="GO:0050660">
    <property type="term" value="F:flavin adenine dinucleotide binding"/>
    <property type="evidence" value="ECO:0007669"/>
    <property type="project" value="TreeGrafter"/>
</dbReference>
<keyword evidence="2 3" id="KW-0786">Thiamine pyrophosphate</keyword>
<dbReference type="Pfam" id="PF02775">
    <property type="entry name" value="TPP_enzyme_C"/>
    <property type="match status" value="1"/>
</dbReference>
<dbReference type="PANTHER" id="PTHR18968">
    <property type="entry name" value="THIAMINE PYROPHOSPHATE ENZYMES"/>
    <property type="match status" value="1"/>
</dbReference>
<dbReference type="CDD" id="cd00568">
    <property type="entry name" value="TPP_enzymes"/>
    <property type="match status" value="1"/>
</dbReference>
<dbReference type="Gene3D" id="3.40.50.1220">
    <property type="entry name" value="TPP-binding domain"/>
    <property type="match status" value="1"/>
</dbReference>
<dbReference type="Gene3D" id="3.40.50.970">
    <property type="match status" value="2"/>
</dbReference>
<evidence type="ECO:0000256" key="3">
    <source>
        <dbReference type="RuleBase" id="RU362132"/>
    </source>
</evidence>
<dbReference type="Pfam" id="PF02776">
    <property type="entry name" value="TPP_enzyme_N"/>
    <property type="match status" value="1"/>
</dbReference>
<dbReference type="InterPro" id="IPR029061">
    <property type="entry name" value="THDP-binding"/>
</dbReference>
<protein>
    <submittedName>
        <fullName evidence="7">Acetolactate synthase-1/2/3 large subunit</fullName>
    </submittedName>
</protein>
<dbReference type="AlphaFoldDB" id="A0A1H0HVI3"/>
<dbReference type="Pfam" id="PF00205">
    <property type="entry name" value="TPP_enzyme_M"/>
    <property type="match status" value="1"/>
</dbReference>
<gene>
    <name evidence="7" type="ORF">SAMN04488053_10961</name>
</gene>